<dbReference type="GO" id="GO:0085020">
    <property type="term" value="P:protein K6-linked ubiquitination"/>
    <property type="evidence" value="ECO:0007669"/>
    <property type="project" value="TreeGrafter"/>
</dbReference>
<evidence type="ECO:0000313" key="4">
    <source>
        <dbReference type="EMBL" id="EXK23823.1"/>
    </source>
</evidence>
<dbReference type="Pfam" id="PF12796">
    <property type="entry name" value="Ank_2"/>
    <property type="match status" value="1"/>
</dbReference>
<proteinExistence type="predicted"/>
<dbReference type="AlphaFoldDB" id="W9Z6C8"/>
<sequence>MALNLQDQLLQAIQANDTSSVAQLLEDGADPNAGLLEGDSSALSIAVRNGAGDIVDLLLRHGCDCCMVEHISESPATPDPEPEEDSNATYVSVTQAVAPIGLSLAWTSVARYMLRRFGWQRPHKYRAILMGVGHYLAWAEFVAKEAIWFNVDWSWSYYLDYEFHLGNMLMVSIFHRLHNAVTGRLSGDYAAASRLGLRFPGFAQDIFFSILIHMAIHRMANCVRYIGIRAGLMEKPLAISPAVITRSQRRDWVPPAKKVLDAVLESTSVTESIVLKLLQADMLAARPYSKSQVVLELCDLAIDRCWYEVLMYLVRQGAVLEPLDHRSSLRNTSWPHVMEALGYAFPSAEQNGFATACFNGIPIRGSIKRLPWSLLHPKPAFHALVQSTVFRRLASSGLEHDEALCEKMMDILVEAGADPTAIHHGCDVASHIVILRNNPCSTRVLEYFLRLRRVVALPRPEGNTDEMPLVKESALHCALGSINPNLEHIKLLLRIGGYSASAENSKGQTPLYIAAYMNETTEEAMKLLLDHGADPNDGGSKGYPPLVRALEDSSLDKFMFLLANGAKPSVRHADRSILTIVLELPDTLQGCRQINQIRLGRKSELN</sequence>
<reference evidence="4" key="2">
    <citation type="submission" date="2012-05" db="EMBL/GenBank/DDBJ databases">
        <title>Annotation of the Genome Sequence of Fusarium oxysporum f. sp. melonis 26406.</title>
        <authorList>
            <consortium name="The Broad Institute Genomics Platform"/>
            <person name="Ma L.-J."/>
            <person name="Corby-Kistler H."/>
            <person name="Broz K."/>
            <person name="Gale L.R."/>
            <person name="Jonkers W."/>
            <person name="O'Donnell K."/>
            <person name="Ploetz R."/>
            <person name="Steinberg C."/>
            <person name="Schwartz D.C."/>
            <person name="VanEtten H."/>
            <person name="Zhou S."/>
            <person name="Young S.K."/>
            <person name="Zeng Q."/>
            <person name="Gargeya S."/>
            <person name="Fitzgerald M."/>
            <person name="Abouelleil A."/>
            <person name="Alvarado L."/>
            <person name="Chapman S.B."/>
            <person name="Gainer-Dewar J."/>
            <person name="Goldberg J."/>
            <person name="Griggs A."/>
            <person name="Gujja S."/>
            <person name="Hansen M."/>
            <person name="Howarth C."/>
            <person name="Imamovic A."/>
            <person name="Ireland A."/>
            <person name="Larimer J."/>
            <person name="McCowan C."/>
            <person name="Murphy C."/>
            <person name="Pearson M."/>
            <person name="Poon T.W."/>
            <person name="Priest M."/>
            <person name="Roberts A."/>
            <person name="Saif S."/>
            <person name="Shea T."/>
            <person name="Sykes S."/>
            <person name="Wortman J."/>
            <person name="Nusbaum C."/>
            <person name="Birren B."/>
        </authorList>
    </citation>
    <scope>NUCLEOTIDE SEQUENCE</scope>
    <source>
        <strain evidence="4">26406</strain>
    </source>
</reference>
<dbReference type="PANTHER" id="PTHR24171">
    <property type="entry name" value="ANKYRIN REPEAT DOMAIN-CONTAINING PROTEIN 39-RELATED"/>
    <property type="match status" value="1"/>
</dbReference>
<dbReference type="PANTHER" id="PTHR24171:SF8">
    <property type="entry name" value="BRCA1-ASSOCIATED RING DOMAIN PROTEIN 1"/>
    <property type="match status" value="1"/>
</dbReference>
<evidence type="ECO:0000256" key="2">
    <source>
        <dbReference type="ARBA" id="ARBA00023043"/>
    </source>
</evidence>
<dbReference type="EMBL" id="JH659560">
    <property type="protein sequence ID" value="EXK23823.1"/>
    <property type="molecule type" value="Genomic_DNA"/>
</dbReference>
<protein>
    <recommendedName>
        <fullName evidence="5">Ankyrin</fullName>
    </recommendedName>
</protein>
<gene>
    <name evidence="4" type="ORF">FOMG_19419</name>
</gene>
<evidence type="ECO:0000256" key="1">
    <source>
        <dbReference type="ARBA" id="ARBA00022737"/>
    </source>
</evidence>
<dbReference type="PROSITE" id="PS50088">
    <property type="entry name" value="ANK_REPEAT"/>
    <property type="match status" value="1"/>
</dbReference>
<dbReference type="SUPFAM" id="SSF48403">
    <property type="entry name" value="Ankyrin repeat"/>
    <property type="match status" value="1"/>
</dbReference>
<accession>W9Z6C8</accession>
<organism evidence="4">
    <name type="scientific">Fusarium oxysporum f. sp. melonis 26406</name>
    <dbReference type="NCBI Taxonomy" id="1089452"/>
    <lineage>
        <taxon>Eukaryota</taxon>
        <taxon>Fungi</taxon>
        <taxon>Dikarya</taxon>
        <taxon>Ascomycota</taxon>
        <taxon>Pezizomycotina</taxon>
        <taxon>Sordariomycetes</taxon>
        <taxon>Hypocreomycetidae</taxon>
        <taxon>Hypocreales</taxon>
        <taxon>Nectriaceae</taxon>
        <taxon>Fusarium</taxon>
        <taxon>Fusarium oxysporum species complex</taxon>
    </lineage>
</organism>
<reference evidence="4" key="1">
    <citation type="submission" date="2012-04" db="EMBL/GenBank/DDBJ databases">
        <title>The Genome Sequence of Fusarium oxysporum melonis.</title>
        <authorList>
            <consortium name="The Broad Institute Genome Sequencing Platform"/>
            <person name="Ma L.-J."/>
            <person name="Gale L.R."/>
            <person name="Schwartz D.C."/>
            <person name="Zhou S."/>
            <person name="Corby-Kistler H."/>
            <person name="Young S.K."/>
            <person name="Zeng Q."/>
            <person name="Gargeya S."/>
            <person name="Fitzgerald M."/>
            <person name="Haas B."/>
            <person name="Abouelleil A."/>
            <person name="Alvarado L."/>
            <person name="Arachchi H.M."/>
            <person name="Berlin A."/>
            <person name="Brown A."/>
            <person name="Chapman S.B."/>
            <person name="Chen Z."/>
            <person name="Dunbar C."/>
            <person name="Freedman E."/>
            <person name="Gearin G."/>
            <person name="Goldberg J."/>
            <person name="Griggs A."/>
            <person name="Gujja S."/>
            <person name="Heiman D."/>
            <person name="Howarth C."/>
            <person name="Larson L."/>
            <person name="Lui A."/>
            <person name="MacDonald P.J.P."/>
            <person name="Montmayeur A."/>
            <person name="Murphy C."/>
            <person name="Neiman D."/>
            <person name="Pearson M."/>
            <person name="Priest M."/>
            <person name="Roberts A."/>
            <person name="Saif S."/>
            <person name="Shea T."/>
            <person name="Shenoy N."/>
            <person name="Sisk P."/>
            <person name="Stolte C."/>
            <person name="Sykes S."/>
            <person name="Wortman J."/>
            <person name="Nusbaum C."/>
            <person name="Birren B."/>
        </authorList>
    </citation>
    <scope>NUCLEOTIDE SEQUENCE</scope>
    <source>
        <strain evidence="4">26406</strain>
    </source>
</reference>
<evidence type="ECO:0008006" key="5">
    <source>
        <dbReference type="Google" id="ProtNLM"/>
    </source>
</evidence>
<keyword evidence="2 3" id="KW-0040">ANK repeat</keyword>
<dbReference type="PROSITE" id="PS50297">
    <property type="entry name" value="ANK_REP_REGION"/>
    <property type="match status" value="1"/>
</dbReference>
<dbReference type="InterPro" id="IPR036770">
    <property type="entry name" value="Ankyrin_rpt-contain_sf"/>
</dbReference>
<dbReference type="SMART" id="SM00248">
    <property type="entry name" value="ANK"/>
    <property type="match status" value="5"/>
</dbReference>
<dbReference type="Proteomes" id="UP000030703">
    <property type="component" value="Unassembled WGS sequence"/>
</dbReference>
<dbReference type="OrthoDB" id="194358at2759"/>
<dbReference type="Gene3D" id="1.25.40.20">
    <property type="entry name" value="Ankyrin repeat-containing domain"/>
    <property type="match status" value="2"/>
</dbReference>
<feature type="repeat" description="ANK" evidence="3">
    <location>
        <begin position="506"/>
        <end position="540"/>
    </location>
</feature>
<keyword evidence="1" id="KW-0677">Repeat</keyword>
<dbReference type="VEuPathDB" id="FungiDB:FOMG_19419"/>
<dbReference type="InterPro" id="IPR002110">
    <property type="entry name" value="Ankyrin_rpt"/>
</dbReference>
<dbReference type="HOGENOM" id="CLU_450578_0_0_1"/>
<evidence type="ECO:0000256" key="3">
    <source>
        <dbReference type="PROSITE-ProRule" id="PRU00023"/>
    </source>
</evidence>
<dbReference type="GO" id="GO:0004842">
    <property type="term" value="F:ubiquitin-protein transferase activity"/>
    <property type="evidence" value="ECO:0007669"/>
    <property type="project" value="TreeGrafter"/>
</dbReference>
<name>W9Z6C8_FUSOX</name>